<gene>
    <name evidence="1" type="ORF">QQS35_17550</name>
</gene>
<proteinExistence type="predicted"/>
<dbReference type="RefSeq" id="WP_285933530.1">
    <property type="nucleotide sequence ID" value="NZ_JASTZU010000058.1"/>
</dbReference>
<protein>
    <submittedName>
        <fullName evidence="1">Uncharacterized protein</fullName>
    </submittedName>
</protein>
<keyword evidence="2" id="KW-1185">Reference proteome</keyword>
<name>A0ABT7L8Q6_9BACI</name>
<evidence type="ECO:0000313" key="2">
    <source>
        <dbReference type="Proteomes" id="UP001235343"/>
    </source>
</evidence>
<reference evidence="1 2" key="1">
    <citation type="submission" date="2023-06" db="EMBL/GenBank/DDBJ databases">
        <title>Aquibacillus rhizosphaerae LR5S19.</title>
        <authorList>
            <person name="Sun J.-Q."/>
        </authorList>
    </citation>
    <scope>NUCLEOTIDE SEQUENCE [LARGE SCALE GENOMIC DNA]</scope>
    <source>
        <strain evidence="1 2">LR5S19</strain>
    </source>
</reference>
<organism evidence="1 2">
    <name type="scientific">Aquibacillus rhizosphaerae</name>
    <dbReference type="NCBI Taxonomy" id="3051431"/>
    <lineage>
        <taxon>Bacteria</taxon>
        <taxon>Bacillati</taxon>
        <taxon>Bacillota</taxon>
        <taxon>Bacilli</taxon>
        <taxon>Bacillales</taxon>
        <taxon>Bacillaceae</taxon>
        <taxon>Aquibacillus</taxon>
    </lineage>
</organism>
<dbReference type="Proteomes" id="UP001235343">
    <property type="component" value="Unassembled WGS sequence"/>
</dbReference>
<accession>A0ABT7L8Q6</accession>
<evidence type="ECO:0000313" key="1">
    <source>
        <dbReference type="EMBL" id="MDL4842247.1"/>
    </source>
</evidence>
<dbReference type="EMBL" id="JASTZU010000058">
    <property type="protein sequence ID" value="MDL4842247.1"/>
    <property type="molecule type" value="Genomic_DNA"/>
</dbReference>
<comment type="caution">
    <text evidence="1">The sequence shown here is derived from an EMBL/GenBank/DDBJ whole genome shotgun (WGS) entry which is preliminary data.</text>
</comment>
<sequence length="52" mass="6178">MSRLPFCCYIESIYIVFSSEIGKKTPLVLLDHFLEKKEKKKLELKNALSWLF</sequence>